<reference evidence="18" key="1">
    <citation type="submission" date="2020-01" db="EMBL/GenBank/DDBJ databases">
        <authorList>
            <person name="Mishra B."/>
        </authorList>
    </citation>
    <scope>NUCLEOTIDE SEQUENCE [LARGE SCALE GENOMIC DNA]</scope>
</reference>
<evidence type="ECO:0000256" key="1">
    <source>
        <dbReference type="ARBA" id="ARBA00004167"/>
    </source>
</evidence>
<dbReference type="InterPro" id="IPR008271">
    <property type="entry name" value="Ser/Thr_kinase_AS"/>
</dbReference>
<evidence type="ECO:0000256" key="2">
    <source>
        <dbReference type="ARBA" id="ARBA00022614"/>
    </source>
</evidence>
<dbReference type="EMBL" id="CACVBM020001301">
    <property type="protein sequence ID" value="CAA7044489.1"/>
    <property type="molecule type" value="Genomic_DNA"/>
</dbReference>
<evidence type="ECO:0000256" key="6">
    <source>
        <dbReference type="ARBA" id="ARBA00022737"/>
    </source>
</evidence>
<keyword evidence="11 15" id="KW-0472">Membrane</keyword>
<dbReference type="Pfam" id="PF12819">
    <property type="entry name" value="Malectin_like"/>
    <property type="match status" value="1"/>
</dbReference>
<dbReference type="GO" id="GO:0005524">
    <property type="term" value="F:ATP binding"/>
    <property type="evidence" value="ECO:0007669"/>
    <property type="project" value="UniProtKB-UniRule"/>
</dbReference>
<keyword evidence="6" id="KW-0677">Repeat</keyword>
<gene>
    <name evidence="18" type="ORF">MERR_LOCUS31724</name>
</gene>
<dbReference type="Pfam" id="PF13855">
    <property type="entry name" value="LRR_8"/>
    <property type="match status" value="1"/>
</dbReference>
<keyword evidence="19" id="KW-1185">Reference proteome</keyword>
<evidence type="ECO:0000259" key="17">
    <source>
        <dbReference type="PROSITE" id="PS50011"/>
    </source>
</evidence>
<evidence type="ECO:0000256" key="14">
    <source>
        <dbReference type="SAM" id="MobiDB-lite"/>
    </source>
</evidence>
<dbReference type="InterPro" id="IPR003591">
    <property type="entry name" value="Leu-rich_rpt_typical-subtyp"/>
</dbReference>
<keyword evidence="9 13" id="KW-0067">ATP-binding</keyword>
<evidence type="ECO:0000256" key="16">
    <source>
        <dbReference type="SAM" id="SignalP"/>
    </source>
</evidence>
<comment type="caution">
    <text evidence="18">The sequence shown here is derived from an EMBL/GenBank/DDBJ whole genome shotgun (WGS) entry which is preliminary data.</text>
</comment>
<feature type="binding site" evidence="13">
    <location>
        <position position="609"/>
    </location>
    <ligand>
        <name>ATP</name>
        <dbReference type="ChEBI" id="CHEBI:30616"/>
    </ligand>
</feature>
<dbReference type="Pfam" id="PF00069">
    <property type="entry name" value="Pkinase"/>
    <property type="match status" value="1"/>
</dbReference>
<accession>A0A6D2K8B3</accession>
<evidence type="ECO:0000256" key="15">
    <source>
        <dbReference type="SAM" id="Phobius"/>
    </source>
</evidence>
<feature type="transmembrane region" description="Helical" evidence="15">
    <location>
        <begin position="518"/>
        <end position="542"/>
    </location>
</feature>
<evidence type="ECO:0000256" key="11">
    <source>
        <dbReference type="ARBA" id="ARBA00023136"/>
    </source>
</evidence>
<dbReference type="InterPro" id="IPR024788">
    <property type="entry name" value="Malectin-like_Carb-bd_dom"/>
</dbReference>
<evidence type="ECO:0000256" key="13">
    <source>
        <dbReference type="PROSITE-ProRule" id="PRU10141"/>
    </source>
</evidence>
<evidence type="ECO:0000256" key="8">
    <source>
        <dbReference type="ARBA" id="ARBA00022777"/>
    </source>
</evidence>
<dbReference type="PROSITE" id="PS00107">
    <property type="entry name" value="PROTEIN_KINASE_ATP"/>
    <property type="match status" value="1"/>
</dbReference>
<evidence type="ECO:0000256" key="12">
    <source>
        <dbReference type="ARBA" id="ARBA00023170"/>
    </source>
</evidence>
<dbReference type="SMART" id="SM00220">
    <property type="entry name" value="S_TKc"/>
    <property type="match status" value="1"/>
</dbReference>
<dbReference type="InterPro" id="IPR032675">
    <property type="entry name" value="LRR_dom_sf"/>
</dbReference>
<dbReference type="SMART" id="SM00369">
    <property type="entry name" value="LRR_TYP"/>
    <property type="match status" value="2"/>
</dbReference>
<keyword evidence="8" id="KW-0418">Kinase</keyword>
<comment type="subcellular location">
    <subcellularLocation>
        <location evidence="1">Membrane</location>
        <topology evidence="1">Single-pass membrane protein</topology>
    </subcellularLocation>
</comment>
<evidence type="ECO:0000256" key="3">
    <source>
        <dbReference type="ARBA" id="ARBA00022679"/>
    </source>
</evidence>
<dbReference type="Gene3D" id="1.10.510.10">
    <property type="entry name" value="Transferase(Phosphotransferase) domain 1"/>
    <property type="match status" value="1"/>
</dbReference>
<dbReference type="GO" id="GO:0004672">
    <property type="term" value="F:protein kinase activity"/>
    <property type="evidence" value="ECO:0007669"/>
    <property type="project" value="InterPro"/>
</dbReference>
<keyword evidence="3" id="KW-0808">Transferase</keyword>
<dbReference type="InterPro" id="IPR001611">
    <property type="entry name" value="Leu-rich_rpt"/>
</dbReference>
<feature type="signal peptide" evidence="16">
    <location>
        <begin position="1"/>
        <end position="24"/>
    </location>
</feature>
<name>A0A6D2K8B3_9BRAS</name>
<organism evidence="18 19">
    <name type="scientific">Microthlaspi erraticum</name>
    <dbReference type="NCBI Taxonomy" id="1685480"/>
    <lineage>
        <taxon>Eukaryota</taxon>
        <taxon>Viridiplantae</taxon>
        <taxon>Streptophyta</taxon>
        <taxon>Embryophyta</taxon>
        <taxon>Tracheophyta</taxon>
        <taxon>Spermatophyta</taxon>
        <taxon>Magnoliopsida</taxon>
        <taxon>eudicotyledons</taxon>
        <taxon>Gunneridae</taxon>
        <taxon>Pentapetalae</taxon>
        <taxon>rosids</taxon>
        <taxon>malvids</taxon>
        <taxon>Brassicales</taxon>
        <taxon>Brassicaceae</taxon>
        <taxon>Coluteocarpeae</taxon>
        <taxon>Microthlaspi</taxon>
    </lineage>
</organism>
<feature type="region of interest" description="Disordered" evidence="14">
    <location>
        <begin position="839"/>
        <end position="866"/>
    </location>
</feature>
<evidence type="ECO:0000256" key="5">
    <source>
        <dbReference type="ARBA" id="ARBA00022729"/>
    </source>
</evidence>
<feature type="chain" id="PRO_5025359737" description="Protein kinase domain-containing protein" evidence="16">
    <location>
        <begin position="25"/>
        <end position="866"/>
    </location>
</feature>
<evidence type="ECO:0000256" key="10">
    <source>
        <dbReference type="ARBA" id="ARBA00022989"/>
    </source>
</evidence>
<keyword evidence="10 15" id="KW-1133">Transmembrane helix</keyword>
<dbReference type="FunFam" id="3.80.10.10:FF:000129">
    <property type="entry name" value="Leucine-rich repeat receptor-like kinase"/>
    <property type="match status" value="1"/>
</dbReference>
<dbReference type="InterPro" id="IPR000719">
    <property type="entry name" value="Prot_kinase_dom"/>
</dbReference>
<dbReference type="InterPro" id="IPR017441">
    <property type="entry name" value="Protein_kinase_ATP_BS"/>
</dbReference>
<dbReference type="InterPro" id="IPR011009">
    <property type="entry name" value="Kinase-like_dom_sf"/>
</dbReference>
<evidence type="ECO:0000313" key="18">
    <source>
        <dbReference type="EMBL" id="CAA7044489.1"/>
    </source>
</evidence>
<evidence type="ECO:0000313" key="19">
    <source>
        <dbReference type="Proteomes" id="UP000467841"/>
    </source>
</evidence>
<dbReference type="OrthoDB" id="2017114at2759"/>
<sequence>MGRYLHGVLCAFVFTFALLHNVQAQDEKGFITLDCGLLPDGSPYVDSSTGLTFTSDASFVESGKNGRVDKDSVRIVEKALVTLRYFPDGERNCYNLKVTQGTNYLIRAFFLYGNYDGFNTNPNFDLFLGPNKWTTVDLDATAGVKYEEIIHMSRLSSLQICLVKTGTTTPMISTLELRPLRSDIYISSTGSSLKLLSRSYANSSSRILRYPDDVYDRWWLPLVDTKWNVVTTTLSVNTSNGYDPPQGAMTSAATYVNDNGRLDIPWSLEDSTARFHIYLHFAEIQTLLANETREFNVLLNGKVFNGPYSPKKLKIDTMITKPESTLRCERGICLLQLVKTTKSTLPPLINAMETFTVVEFPQSETNQDEVIAIKKIQSAYGLSRISWQGDPCVPKKFLWAGLNCNNTDSSTPPTITSLNLSSSGLTDIIMPAILHLTNLQELDLSNNNLTGAVPGFLADMKSLLVINLSGNNLSGQLPQKLLEKKGLKLNTEGNPKLLCTEGSCENKSRESGHPKKSIVVPVVASVASLFVVATALVLFFVLKRKKSSKTKESGRTPRSSEPPIITKKKKFTYEEVTEMTNNFERILGKGGFGMVYHGYVNGKEPVAVKVVSQASNHGHKQFKAEVDLLLRVHHKNLVSLVGYCEKGNDLALVYEYMANGDLKEILSGLEYLHKGCRPPIVHRDVKTANILLNEHFQAKLADFGLSRSFSNEGESHVSTVVAGTLGYLDPDYYNTNWLTEKSDVYSFGVVLLEIITNLPVIDQSRETPYIAEWVGLMVTKGDIRNITDPSLNGDYHSDSVWRFVELAMTCVNASSASRPTMSQVVVELIQCLTFENSRGGTSRDLDSKSSRQVSMTFGTDVNPTAR</sequence>
<dbReference type="SUPFAM" id="SSF52058">
    <property type="entry name" value="L domain-like"/>
    <property type="match status" value="1"/>
</dbReference>
<dbReference type="PANTHER" id="PTHR45631:SF48">
    <property type="entry name" value="LEUCINE-RICH REPEAT PROTEIN KINASE FAMILY PROTEIN"/>
    <property type="match status" value="1"/>
</dbReference>
<dbReference type="Proteomes" id="UP000467841">
    <property type="component" value="Unassembled WGS sequence"/>
</dbReference>
<evidence type="ECO:0000256" key="9">
    <source>
        <dbReference type="ARBA" id="ARBA00022840"/>
    </source>
</evidence>
<keyword evidence="7 13" id="KW-0547">Nucleotide-binding</keyword>
<dbReference type="Gene3D" id="3.30.200.20">
    <property type="entry name" value="Phosphorylase Kinase, domain 1"/>
    <property type="match status" value="1"/>
</dbReference>
<dbReference type="PROSITE" id="PS50011">
    <property type="entry name" value="PROTEIN_KINASE_DOM"/>
    <property type="match status" value="1"/>
</dbReference>
<dbReference type="PROSITE" id="PS00108">
    <property type="entry name" value="PROTEIN_KINASE_ST"/>
    <property type="match status" value="1"/>
</dbReference>
<evidence type="ECO:0000256" key="7">
    <source>
        <dbReference type="ARBA" id="ARBA00022741"/>
    </source>
</evidence>
<keyword evidence="12" id="KW-0675">Receptor</keyword>
<keyword evidence="5 16" id="KW-0732">Signal</keyword>
<keyword evidence="2" id="KW-0433">Leucine-rich repeat</keyword>
<feature type="compositionally biased region" description="Polar residues" evidence="14">
    <location>
        <begin position="850"/>
        <end position="866"/>
    </location>
</feature>
<dbReference type="FunFam" id="3.30.200.20:FF:000394">
    <property type="entry name" value="Leucine-rich repeat receptor-like protein kinase"/>
    <property type="match status" value="1"/>
</dbReference>
<dbReference type="Gene3D" id="3.80.10.10">
    <property type="entry name" value="Ribonuclease Inhibitor"/>
    <property type="match status" value="1"/>
</dbReference>
<dbReference type="AlphaFoldDB" id="A0A6D2K8B3"/>
<feature type="domain" description="Protein kinase" evidence="17">
    <location>
        <begin position="581"/>
        <end position="829"/>
    </location>
</feature>
<proteinExistence type="predicted"/>
<protein>
    <recommendedName>
        <fullName evidence="17">Protein kinase domain-containing protein</fullName>
    </recommendedName>
</protein>
<dbReference type="GO" id="GO:0016020">
    <property type="term" value="C:membrane"/>
    <property type="evidence" value="ECO:0007669"/>
    <property type="project" value="UniProtKB-SubCell"/>
</dbReference>
<evidence type="ECO:0000256" key="4">
    <source>
        <dbReference type="ARBA" id="ARBA00022692"/>
    </source>
</evidence>
<keyword evidence="4 15" id="KW-0812">Transmembrane</keyword>
<dbReference type="PANTHER" id="PTHR45631">
    <property type="entry name" value="OS07G0107800 PROTEIN-RELATED"/>
    <property type="match status" value="1"/>
</dbReference>
<dbReference type="SUPFAM" id="SSF56112">
    <property type="entry name" value="Protein kinase-like (PK-like)"/>
    <property type="match status" value="1"/>
</dbReference>